<dbReference type="InterPro" id="IPR004260">
    <property type="entry name" value="Pyr-dimer_DNA_glycosylase"/>
</dbReference>
<dbReference type="Pfam" id="PF03013">
    <property type="entry name" value="Pyr_excise"/>
    <property type="match status" value="1"/>
</dbReference>
<dbReference type="HOGENOM" id="CLU_120482_0_0_6"/>
<dbReference type="GO" id="GO:0016829">
    <property type="term" value="F:lyase activity"/>
    <property type="evidence" value="ECO:0007669"/>
    <property type="project" value="UniProtKB-KW"/>
</dbReference>
<evidence type="ECO:0000313" key="2">
    <source>
        <dbReference type="Proteomes" id="UP000028839"/>
    </source>
</evidence>
<accession>A0A0E2YY50</accession>
<reference evidence="1 2" key="1">
    <citation type="submission" date="2014-07" db="EMBL/GenBank/DDBJ databases">
        <title>Comparative analysis of Nitrosococcus oceani genome inventories of strains from Pacific and Atlantic gyres.</title>
        <authorList>
            <person name="Lim C.K."/>
            <person name="Wang L."/>
            <person name="Sayavedra-Soto L.A."/>
            <person name="Klotz M.G."/>
        </authorList>
    </citation>
    <scope>NUCLEOTIDE SEQUENCE [LARGE SCALE GENOMIC DNA]</scope>
    <source>
        <strain evidence="1 2">C-27</strain>
    </source>
</reference>
<dbReference type="OrthoDB" id="9782576at2"/>
<name>A0A0E2YY50_9GAMM</name>
<dbReference type="EMBL" id="JPGN01000087">
    <property type="protein sequence ID" value="KFI18134.1"/>
    <property type="molecule type" value="Genomic_DNA"/>
</dbReference>
<dbReference type="AlphaFoldDB" id="A0A0E2YY50"/>
<dbReference type="Proteomes" id="UP000028839">
    <property type="component" value="Unassembled WGS sequence"/>
</dbReference>
<proteinExistence type="predicted"/>
<organism evidence="1 2">
    <name type="scientific">Nitrosococcus oceani C-27</name>
    <dbReference type="NCBI Taxonomy" id="314279"/>
    <lineage>
        <taxon>Bacteria</taxon>
        <taxon>Pseudomonadati</taxon>
        <taxon>Pseudomonadota</taxon>
        <taxon>Gammaproteobacteria</taxon>
        <taxon>Chromatiales</taxon>
        <taxon>Chromatiaceae</taxon>
        <taxon>Nitrosococcus</taxon>
    </lineage>
</organism>
<comment type="caution">
    <text evidence="1">The sequence shown here is derived from an EMBL/GenBank/DDBJ whole genome shotgun (WGS) entry which is preliminary data.</text>
</comment>
<evidence type="ECO:0000313" key="1">
    <source>
        <dbReference type="EMBL" id="KFI18134.1"/>
    </source>
</evidence>
<gene>
    <name evidence="1" type="ORF">IB75_15670</name>
</gene>
<keyword evidence="1" id="KW-0456">Lyase</keyword>
<sequence length="155" mass="17758">MRLWSLHPQYLDAKGLVALWREALLAQAVLAGLTRGYKHHPQLVRFKETERPRGYIASYLQAVLVEASRRSYCFNGEKIGQLGSVEALLVTKGQLNYEWVHLKNKLQFRDPSWLFQFQSVTMPKPHPLFQIVAGPVAKWEAISAQQSTQSGRLNR</sequence>
<protein>
    <submittedName>
        <fullName evidence="1">DNA lyase</fullName>
    </submittedName>
</protein>